<name>A0ABU7FQR9_9ACTN</name>
<evidence type="ECO:0008006" key="3">
    <source>
        <dbReference type="Google" id="ProtNLM"/>
    </source>
</evidence>
<dbReference type="EMBL" id="JAYWVC010000159">
    <property type="protein sequence ID" value="MED7826466.1"/>
    <property type="molecule type" value="Genomic_DNA"/>
</dbReference>
<gene>
    <name evidence="1" type="ORF">VXC91_32095</name>
</gene>
<keyword evidence="2" id="KW-1185">Reference proteome</keyword>
<dbReference type="RefSeq" id="WP_329510864.1">
    <property type="nucleotide sequence ID" value="NZ_JAYWVC010000159.1"/>
</dbReference>
<evidence type="ECO:0000313" key="2">
    <source>
        <dbReference type="Proteomes" id="UP001333996"/>
    </source>
</evidence>
<reference evidence="1" key="1">
    <citation type="submission" date="2024-01" db="EMBL/GenBank/DDBJ databases">
        <title>First draft genome sequence data of TA4-1, the type strain of Gram-positive actinobacterium Streptomyces chiangmaiensis.</title>
        <authorList>
            <person name="Yasawong M."/>
            <person name="Nantapong N."/>
        </authorList>
    </citation>
    <scope>NUCLEOTIDE SEQUENCE</scope>
    <source>
        <strain evidence="1">TA4-1</strain>
    </source>
</reference>
<proteinExistence type="predicted"/>
<evidence type="ECO:0000313" key="1">
    <source>
        <dbReference type="EMBL" id="MED7826466.1"/>
    </source>
</evidence>
<feature type="non-terminal residue" evidence="1">
    <location>
        <position position="1"/>
    </location>
</feature>
<accession>A0ABU7FQR9</accession>
<dbReference type="Proteomes" id="UP001333996">
    <property type="component" value="Unassembled WGS sequence"/>
</dbReference>
<organism evidence="1 2">
    <name type="scientific">Streptomyces chiangmaiensis</name>
    <dbReference type="NCBI Taxonomy" id="766497"/>
    <lineage>
        <taxon>Bacteria</taxon>
        <taxon>Bacillati</taxon>
        <taxon>Actinomycetota</taxon>
        <taxon>Actinomycetes</taxon>
        <taxon>Kitasatosporales</taxon>
        <taxon>Streptomycetaceae</taxon>
        <taxon>Streptomyces</taxon>
    </lineage>
</organism>
<comment type="caution">
    <text evidence="1">The sequence shown here is derived from an EMBL/GenBank/DDBJ whole genome shotgun (WGS) entry which is preliminary data.</text>
</comment>
<protein>
    <recommendedName>
        <fullName evidence="3">PadR family transcriptional regulator</fullName>
    </recommendedName>
</protein>
<sequence>IIQRIPRTHRYQLTPTGHEQALFLTRVHNRLIRTGLADLADPAQPTALRTATRAYDKAIDDYLQRAGLAA</sequence>